<dbReference type="GO" id="GO:0009055">
    <property type="term" value="F:electron transfer activity"/>
    <property type="evidence" value="ECO:0007669"/>
    <property type="project" value="InterPro"/>
</dbReference>
<evidence type="ECO:0000313" key="9">
    <source>
        <dbReference type="Proteomes" id="UP000272193"/>
    </source>
</evidence>
<dbReference type="InterPro" id="IPR000923">
    <property type="entry name" value="BlueCu_1"/>
</dbReference>
<dbReference type="GO" id="GO:0005507">
    <property type="term" value="F:copper ion binding"/>
    <property type="evidence" value="ECO:0007669"/>
    <property type="project" value="InterPro"/>
</dbReference>
<dbReference type="PANTHER" id="PTHR38439:SF3">
    <property type="entry name" value="COPPER-RESISTANT CUPROPROTEIN COPI"/>
    <property type="match status" value="1"/>
</dbReference>
<evidence type="ECO:0000256" key="6">
    <source>
        <dbReference type="SAM" id="SignalP"/>
    </source>
</evidence>
<reference evidence="8 9" key="1">
    <citation type="submission" date="2018-11" db="EMBL/GenBank/DDBJ databases">
        <title>Genomic Encyclopedia of Type Strains, Phase IV (KMG-IV): sequencing the most valuable type-strain genomes for metagenomic binning, comparative biology and taxonomic classification.</title>
        <authorList>
            <person name="Goeker M."/>
        </authorList>
    </citation>
    <scope>NUCLEOTIDE SEQUENCE [LARGE SCALE GENOMIC DNA]</scope>
    <source>
        <strain evidence="8 9">DSM 101684</strain>
    </source>
</reference>
<dbReference type="GO" id="GO:0042597">
    <property type="term" value="C:periplasmic space"/>
    <property type="evidence" value="ECO:0007669"/>
    <property type="project" value="UniProtKB-SubCell"/>
</dbReference>
<dbReference type="CDD" id="cd04211">
    <property type="entry name" value="Cupredoxin_like_2"/>
    <property type="match status" value="1"/>
</dbReference>
<dbReference type="AlphaFoldDB" id="A0A3N4URB9"/>
<comment type="subcellular location">
    <subcellularLocation>
        <location evidence="1">Periplasm</location>
    </subcellularLocation>
</comment>
<dbReference type="Pfam" id="PF00127">
    <property type="entry name" value="Copper-bind"/>
    <property type="match status" value="1"/>
</dbReference>
<keyword evidence="2" id="KW-0479">Metal-binding</keyword>
<evidence type="ECO:0000256" key="2">
    <source>
        <dbReference type="ARBA" id="ARBA00022723"/>
    </source>
</evidence>
<feature type="region of interest" description="Disordered" evidence="5">
    <location>
        <begin position="25"/>
        <end position="57"/>
    </location>
</feature>
<dbReference type="OrthoDB" id="9816061at2"/>
<feature type="chain" id="PRO_5018021224" evidence="6">
    <location>
        <begin position="21"/>
        <end position="171"/>
    </location>
</feature>
<dbReference type="Proteomes" id="UP000272193">
    <property type="component" value="Unassembled WGS sequence"/>
</dbReference>
<evidence type="ECO:0000256" key="4">
    <source>
        <dbReference type="ARBA" id="ARBA00023008"/>
    </source>
</evidence>
<gene>
    <name evidence="8" type="ORF">EDC62_0943</name>
</gene>
<keyword evidence="6" id="KW-0732">Signal</keyword>
<keyword evidence="9" id="KW-1185">Reference proteome</keyword>
<keyword evidence="3" id="KW-0574">Periplasm</keyword>
<evidence type="ECO:0000313" key="8">
    <source>
        <dbReference type="EMBL" id="RPE73232.1"/>
    </source>
</evidence>
<feature type="signal peptide" evidence="6">
    <location>
        <begin position="1"/>
        <end position="20"/>
    </location>
</feature>
<keyword evidence="4" id="KW-0186">Copper</keyword>
<dbReference type="Gene3D" id="2.60.40.420">
    <property type="entry name" value="Cupredoxins - blue copper proteins"/>
    <property type="match status" value="1"/>
</dbReference>
<accession>A0A3N4URB9</accession>
<organism evidence="8 9">
    <name type="scientific">Tibeticola sediminis</name>
    <dbReference type="NCBI Taxonomy" id="1917811"/>
    <lineage>
        <taxon>Bacteria</taxon>
        <taxon>Pseudomonadati</taxon>
        <taxon>Pseudomonadota</taxon>
        <taxon>Betaproteobacteria</taxon>
        <taxon>Burkholderiales</taxon>
        <taxon>Comamonadaceae</taxon>
        <taxon>Tibeticola</taxon>
    </lineage>
</organism>
<evidence type="ECO:0000256" key="3">
    <source>
        <dbReference type="ARBA" id="ARBA00022764"/>
    </source>
</evidence>
<dbReference type="InterPro" id="IPR008972">
    <property type="entry name" value="Cupredoxin"/>
</dbReference>
<comment type="caution">
    <text evidence="8">The sequence shown here is derived from an EMBL/GenBank/DDBJ whole genome shotgun (WGS) entry which is preliminary data.</text>
</comment>
<sequence>MMKKTLSVLMLSALPVLALAGGDHQGGHDMAGHDMQGMHGSMHGGTSPSEVGKPGDPAKVDRTIEVVMDDSMRFTPANIAVKKGETIRFFVKNTGKVPHEMVIGSVKELKEHAEMMRKMPQMQHAEPNMVTLQPGQRGGLVWQFDQPGTVDFACLVPGHMEAGMAGKIVVE</sequence>
<name>A0A3N4URB9_9BURK</name>
<evidence type="ECO:0000256" key="1">
    <source>
        <dbReference type="ARBA" id="ARBA00004418"/>
    </source>
</evidence>
<feature type="domain" description="Blue (type 1) copper" evidence="7">
    <location>
        <begin position="68"/>
        <end position="171"/>
    </location>
</feature>
<dbReference type="SUPFAM" id="SSF49503">
    <property type="entry name" value="Cupredoxins"/>
    <property type="match status" value="1"/>
</dbReference>
<dbReference type="EMBL" id="RKQL01000001">
    <property type="protein sequence ID" value="RPE73232.1"/>
    <property type="molecule type" value="Genomic_DNA"/>
</dbReference>
<evidence type="ECO:0000259" key="7">
    <source>
        <dbReference type="Pfam" id="PF00127"/>
    </source>
</evidence>
<dbReference type="PANTHER" id="PTHR38439">
    <property type="entry name" value="AURACYANIN-B"/>
    <property type="match status" value="1"/>
</dbReference>
<dbReference type="InterPro" id="IPR050845">
    <property type="entry name" value="Cu-binding_ET"/>
</dbReference>
<protein>
    <submittedName>
        <fullName evidence="8">Putative cupredoxin-like copper-binding protein</fullName>
    </submittedName>
</protein>
<evidence type="ECO:0000256" key="5">
    <source>
        <dbReference type="SAM" id="MobiDB-lite"/>
    </source>
</evidence>
<proteinExistence type="predicted"/>